<name>A0A7H8R1A4_TALRU</name>
<dbReference type="OrthoDB" id="68575at2759"/>
<keyword evidence="4" id="KW-1185">Reference proteome</keyword>
<dbReference type="GO" id="GO:0016491">
    <property type="term" value="F:oxidoreductase activity"/>
    <property type="evidence" value="ECO:0007669"/>
    <property type="project" value="InterPro"/>
</dbReference>
<sequence>MFPRFWQLAGLAATAAVALSVDESDFAPEDIITRDVCILGGGATGTYAAIQLKDQDRSVVLVERNGQLGGHSETFYIGDSYINYGVEGVFNDHTSRKFFNRLGVQSKPLFPDTLIDKYANFQTGEEVESPSGLLTTVAAALLYRAAIGPYTTLERGVYYLPDPVPEELLEPFSTFVEKHALQGALRLIFMFVQNVGNILDAPTIYIIQNFGIPHVNALLEGYITPTNGMVELYQSAAGVLGEDVLLHTTAVETNRSDSGVSLVVENHADGSKKLIHAKNLLVTFPPLVQSLTGFDLDTTETGLFEKWHWMTYYVAVVNNTGAPDKVTVANSHPANGPGALPHTPFEWQFEYMGVPGYLTSKIIANSNFTDQDAKDLVLSDVQRLRDAGTFSNDTAEDPSIVAFGSHSPETLIVTTDDIRNGFYRKLYNLQGRRSTFYTGLTFCTDYSSLLWAYTDTVIESMFGTSS</sequence>
<evidence type="ECO:0000313" key="4">
    <source>
        <dbReference type="Proteomes" id="UP000509510"/>
    </source>
</evidence>
<gene>
    <name evidence="3" type="ORF">TRUGW13939_06679</name>
</gene>
<dbReference type="EMBL" id="CP055900">
    <property type="protein sequence ID" value="QKX59545.1"/>
    <property type="molecule type" value="Genomic_DNA"/>
</dbReference>
<dbReference type="Gene3D" id="3.50.50.60">
    <property type="entry name" value="FAD/NAD(P)-binding domain"/>
    <property type="match status" value="1"/>
</dbReference>
<dbReference type="Gene3D" id="3.30.70.1990">
    <property type="match status" value="1"/>
</dbReference>
<keyword evidence="1" id="KW-0732">Signal</keyword>
<protein>
    <recommendedName>
        <fullName evidence="2">Amine oxidase domain-containing protein</fullName>
    </recommendedName>
</protein>
<evidence type="ECO:0000259" key="2">
    <source>
        <dbReference type="Pfam" id="PF01593"/>
    </source>
</evidence>
<feature type="domain" description="Amine oxidase" evidence="2">
    <location>
        <begin position="48"/>
        <end position="386"/>
    </location>
</feature>
<dbReference type="PANTHER" id="PTHR42923">
    <property type="entry name" value="PROTOPORPHYRINOGEN OXIDASE"/>
    <property type="match status" value="1"/>
</dbReference>
<dbReference type="RefSeq" id="XP_035345723.1">
    <property type="nucleotide sequence ID" value="XM_035489830.1"/>
</dbReference>
<dbReference type="Proteomes" id="UP000509510">
    <property type="component" value="Chromosome III"/>
</dbReference>
<dbReference type="AlphaFoldDB" id="A0A7H8R1A4"/>
<accession>A0A7H8R1A4</accession>
<reference evidence="4" key="1">
    <citation type="submission" date="2020-06" db="EMBL/GenBank/DDBJ databases">
        <title>A chromosome-scale genome assembly of Talaromyces rugulosus W13939.</title>
        <authorList>
            <person name="Wang B."/>
            <person name="Guo L."/>
            <person name="Ye K."/>
            <person name="Wang L."/>
        </authorList>
    </citation>
    <scope>NUCLEOTIDE SEQUENCE [LARGE SCALE GENOMIC DNA]</scope>
    <source>
        <strain evidence="4">W13939</strain>
    </source>
</reference>
<organism evidence="3 4">
    <name type="scientific">Talaromyces rugulosus</name>
    <name type="common">Penicillium rugulosum</name>
    <dbReference type="NCBI Taxonomy" id="121627"/>
    <lineage>
        <taxon>Eukaryota</taxon>
        <taxon>Fungi</taxon>
        <taxon>Dikarya</taxon>
        <taxon>Ascomycota</taxon>
        <taxon>Pezizomycotina</taxon>
        <taxon>Eurotiomycetes</taxon>
        <taxon>Eurotiomycetidae</taxon>
        <taxon>Eurotiales</taxon>
        <taxon>Trichocomaceae</taxon>
        <taxon>Talaromyces</taxon>
        <taxon>Talaromyces sect. Islandici</taxon>
    </lineage>
</organism>
<dbReference type="SUPFAM" id="SSF51905">
    <property type="entry name" value="FAD/NAD(P)-binding domain"/>
    <property type="match status" value="1"/>
</dbReference>
<proteinExistence type="predicted"/>
<dbReference type="Gene3D" id="1.10.405.20">
    <property type="match status" value="1"/>
</dbReference>
<dbReference type="InterPro" id="IPR036188">
    <property type="entry name" value="FAD/NAD-bd_sf"/>
</dbReference>
<dbReference type="PANTHER" id="PTHR42923:SF26">
    <property type="entry name" value="FMN REDUCTASE LOT6, PUTATIVE (AFU_ORTHOLOGUE AFUA_7G06600)-RELATED"/>
    <property type="match status" value="1"/>
</dbReference>
<dbReference type="KEGG" id="trg:TRUGW13939_06679"/>
<feature type="signal peptide" evidence="1">
    <location>
        <begin position="1"/>
        <end position="20"/>
    </location>
</feature>
<evidence type="ECO:0000256" key="1">
    <source>
        <dbReference type="SAM" id="SignalP"/>
    </source>
</evidence>
<dbReference type="GeneID" id="55994174"/>
<dbReference type="InterPro" id="IPR050464">
    <property type="entry name" value="Zeta_carotene_desat/Oxidored"/>
</dbReference>
<dbReference type="InterPro" id="IPR002937">
    <property type="entry name" value="Amino_oxidase"/>
</dbReference>
<evidence type="ECO:0000313" key="3">
    <source>
        <dbReference type="EMBL" id="QKX59545.1"/>
    </source>
</evidence>
<dbReference type="Pfam" id="PF01593">
    <property type="entry name" value="Amino_oxidase"/>
    <property type="match status" value="1"/>
</dbReference>
<feature type="chain" id="PRO_5028854701" description="Amine oxidase domain-containing protein" evidence="1">
    <location>
        <begin position="21"/>
        <end position="466"/>
    </location>
</feature>